<name>A0A7W5Y9Q8_9ACTN</name>
<comment type="caution">
    <text evidence="1">The sequence shown here is derived from an EMBL/GenBank/DDBJ whole genome shotgun (WGS) entry which is preliminary data.</text>
</comment>
<gene>
    <name evidence="1" type="ORF">FHR33_005586</name>
</gene>
<dbReference type="GeneID" id="95391904"/>
<dbReference type="Proteomes" id="UP000579945">
    <property type="component" value="Unassembled WGS sequence"/>
</dbReference>
<sequence length="95" mass="11121">MLLPCLACETRFRPEEYFSACSDYDRGLDRVAWTCPSCGNRDDLRVFTGELGFGTAGHGRFDVHDRVRVPGLRRHRHEIALDITLDRRHWHVPRR</sequence>
<evidence type="ECO:0000313" key="1">
    <source>
        <dbReference type="EMBL" id="MBB3729726.1"/>
    </source>
</evidence>
<dbReference type="AlphaFoldDB" id="A0A7W5Y9Q8"/>
<accession>A0A7W5Y9Q8</accession>
<dbReference type="RefSeq" id="WP_183653396.1">
    <property type="nucleotide sequence ID" value="NZ_BAAAXX010000178.1"/>
</dbReference>
<reference evidence="1 2" key="1">
    <citation type="submission" date="2020-08" db="EMBL/GenBank/DDBJ databases">
        <title>Sequencing the genomes of 1000 actinobacteria strains.</title>
        <authorList>
            <person name="Klenk H.-P."/>
        </authorList>
    </citation>
    <scope>NUCLEOTIDE SEQUENCE [LARGE SCALE GENOMIC DNA]</scope>
    <source>
        <strain evidence="1 2">DSM 44320</strain>
    </source>
</reference>
<organism evidence="1 2">
    <name type="scientific">Nonomuraea dietziae</name>
    <dbReference type="NCBI Taxonomy" id="65515"/>
    <lineage>
        <taxon>Bacteria</taxon>
        <taxon>Bacillati</taxon>
        <taxon>Actinomycetota</taxon>
        <taxon>Actinomycetes</taxon>
        <taxon>Streptosporangiales</taxon>
        <taxon>Streptosporangiaceae</taxon>
        <taxon>Nonomuraea</taxon>
    </lineage>
</organism>
<proteinExistence type="predicted"/>
<dbReference type="EMBL" id="JACIBV010000001">
    <property type="protein sequence ID" value="MBB3729726.1"/>
    <property type="molecule type" value="Genomic_DNA"/>
</dbReference>
<keyword evidence="2" id="KW-1185">Reference proteome</keyword>
<protein>
    <submittedName>
        <fullName evidence="1">Uncharacterized protein</fullName>
    </submittedName>
</protein>
<evidence type="ECO:0000313" key="2">
    <source>
        <dbReference type="Proteomes" id="UP000579945"/>
    </source>
</evidence>